<sequence>DYGIMSSLIKMNTLPSSSTLSSFPLENTEVHAIDDEEYVPLLTFHQRSLENLKSDLEDEKEDTTSVYRVTINNYFEKLEPLLSKIHDVSKQLYTPSSNVSVNEMMFQNLITLRIRIYIYFLANIAHLSKWCTKNNYFSNVPLFQNLRQLGIGACGTVCKTASGFPKELRIEKNVKLDWDIRSDIIVNGVLLVFWQDNGPVTMLSTIHGLVDEEWEIKHERRQLRETSINVAKD</sequence>
<proteinExistence type="predicted"/>
<feature type="non-terminal residue" evidence="2">
    <location>
        <position position="1"/>
    </location>
</feature>
<reference evidence="2" key="1">
    <citation type="submission" date="2021-06" db="EMBL/GenBank/DDBJ databases">
        <authorList>
            <person name="Kallberg Y."/>
            <person name="Tangrot J."/>
            <person name="Rosling A."/>
        </authorList>
    </citation>
    <scope>NUCLEOTIDE SEQUENCE</scope>
    <source>
        <strain evidence="2">CL551</strain>
    </source>
</reference>
<evidence type="ECO:0000259" key="1">
    <source>
        <dbReference type="Pfam" id="PF13843"/>
    </source>
</evidence>
<dbReference type="OrthoDB" id="2423798at2759"/>
<dbReference type="Pfam" id="PF13843">
    <property type="entry name" value="DDE_Tnp_1_7"/>
    <property type="match status" value="1"/>
</dbReference>
<keyword evidence="3" id="KW-1185">Reference proteome</keyword>
<comment type="caution">
    <text evidence="2">The sequence shown here is derived from an EMBL/GenBank/DDBJ whole genome shotgun (WGS) entry which is preliminary data.</text>
</comment>
<gene>
    <name evidence="2" type="ORF">AMORRO_LOCUS2259</name>
</gene>
<feature type="domain" description="PiggyBac transposable element-derived protein" evidence="1">
    <location>
        <begin position="122"/>
        <end position="226"/>
    </location>
</feature>
<organism evidence="2 3">
    <name type="scientific">Acaulospora morrowiae</name>
    <dbReference type="NCBI Taxonomy" id="94023"/>
    <lineage>
        <taxon>Eukaryota</taxon>
        <taxon>Fungi</taxon>
        <taxon>Fungi incertae sedis</taxon>
        <taxon>Mucoromycota</taxon>
        <taxon>Glomeromycotina</taxon>
        <taxon>Glomeromycetes</taxon>
        <taxon>Diversisporales</taxon>
        <taxon>Acaulosporaceae</taxon>
        <taxon>Acaulospora</taxon>
    </lineage>
</organism>
<dbReference type="Proteomes" id="UP000789342">
    <property type="component" value="Unassembled WGS sequence"/>
</dbReference>
<dbReference type="EMBL" id="CAJVPV010000933">
    <property type="protein sequence ID" value="CAG8479962.1"/>
    <property type="molecule type" value="Genomic_DNA"/>
</dbReference>
<evidence type="ECO:0000313" key="3">
    <source>
        <dbReference type="Proteomes" id="UP000789342"/>
    </source>
</evidence>
<dbReference type="AlphaFoldDB" id="A0A9N8WCQ4"/>
<evidence type="ECO:0000313" key="2">
    <source>
        <dbReference type="EMBL" id="CAG8479962.1"/>
    </source>
</evidence>
<accession>A0A9N8WCQ4</accession>
<dbReference type="PANTHER" id="PTHR46599">
    <property type="entry name" value="PIGGYBAC TRANSPOSABLE ELEMENT-DERIVED PROTEIN 4"/>
    <property type="match status" value="1"/>
</dbReference>
<dbReference type="PANTHER" id="PTHR46599:SF3">
    <property type="entry name" value="PIGGYBAC TRANSPOSABLE ELEMENT-DERIVED PROTEIN 4"/>
    <property type="match status" value="1"/>
</dbReference>
<protein>
    <submittedName>
        <fullName evidence="2">3883_t:CDS:1</fullName>
    </submittedName>
</protein>
<name>A0A9N8WCQ4_9GLOM</name>
<dbReference type="InterPro" id="IPR029526">
    <property type="entry name" value="PGBD"/>
</dbReference>